<feature type="signal peptide" evidence="12">
    <location>
        <begin position="1"/>
        <end position="18"/>
    </location>
</feature>
<evidence type="ECO:0000256" key="2">
    <source>
        <dbReference type="ARBA" id="ARBA00022559"/>
    </source>
</evidence>
<keyword evidence="7" id="KW-0325">Glycoprotein</keyword>
<dbReference type="GO" id="GO:0000302">
    <property type="term" value="P:response to reactive oxygen species"/>
    <property type="evidence" value="ECO:0007669"/>
    <property type="project" value="TreeGrafter"/>
</dbReference>
<dbReference type="InterPro" id="IPR044831">
    <property type="entry name" value="Ccp1-like"/>
</dbReference>
<dbReference type="GO" id="GO:0046872">
    <property type="term" value="F:metal ion binding"/>
    <property type="evidence" value="ECO:0007669"/>
    <property type="project" value="UniProtKB-UniRule"/>
</dbReference>
<accession>A0A084QP88</accession>
<dbReference type="EMBL" id="KL660560">
    <property type="protein sequence ID" value="KFA65773.1"/>
    <property type="molecule type" value="Genomic_DNA"/>
</dbReference>
<feature type="binding site" evidence="9">
    <location>
        <position position="146"/>
    </location>
    <ligand>
        <name>Ca(2+)</name>
        <dbReference type="ChEBI" id="CHEBI:29108"/>
        <label>1</label>
    </ligand>
</feature>
<evidence type="ECO:0000256" key="1">
    <source>
        <dbReference type="ARBA" id="ARBA00006089"/>
    </source>
</evidence>
<dbReference type="EC" id="1.11.1.-" evidence="12"/>
<feature type="chain" id="PRO_5006985930" description="Peroxidase" evidence="12">
    <location>
        <begin position="19"/>
        <end position="424"/>
    </location>
</feature>
<keyword evidence="5 12" id="KW-0560">Oxidoreductase</keyword>
<feature type="disulfide bond" evidence="11">
    <location>
        <begin position="116"/>
        <end position="201"/>
    </location>
</feature>
<evidence type="ECO:0000256" key="12">
    <source>
        <dbReference type="RuleBase" id="RU363051"/>
    </source>
</evidence>
<dbReference type="SUPFAM" id="SSF48113">
    <property type="entry name" value="Heme-dependent peroxidases"/>
    <property type="match status" value="1"/>
</dbReference>
<proteinExistence type="inferred from homology"/>
<feature type="binding site" evidence="9">
    <location>
        <position position="281"/>
    </location>
    <ligand>
        <name>Ca(2+)</name>
        <dbReference type="ChEBI" id="CHEBI:29108"/>
        <label>2</label>
    </ligand>
</feature>
<feature type="binding site" evidence="9">
    <location>
        <position position="274"/>
    </location>
    <ligand>
        <name>Ca(2+)</name>
        <dbReference type="ChEBI" id="CHEBI:29108"/>
        <label>2</label>
    </ligand>
</feature>
<keyword evidence="11" id="KW-1015">Disulfide bond</keyword>
<dbReference type="PROSITE" id="PS00436">
    <property type="entry name" value="PEROXIDASE_2"/>
    <property type="match status" value="1"/>
</dbReference>
<keyword evidence="2 12" id="KW-0575">Peroxidase</keyword>
<sequence length="424" mass="46579">MKLSTILLAALSASGVNAYPGMGKTIKEVELLARDAPGDLSEELLGDLKTLSSRSLTSVGRDVKGILTGKVSAESNSRNLIRLPLGMWLCKIDTCCVWQHIADDMEAMFRGESSRCTDLARQAIRIGFHDAGTWSKSGGGGGADGSLILSDEMTRFENNGMQDMVAEYRKLYAKYHDQAGFSAVSMADLVQVGAKVATVVCPLGPRIKTYVGRQDSSEPNPDGKLPSPFADAESLIALFRDKTITPRGLIALLGAHTTSQQKFVNTTRAGDPQDSTPGVWDMLYYQQTFGTVDTPDRVFMFPSDVNLAKHPETRGAFKFFAKPDSNHAQRDWNETNGVNPQDYAREYVRLSMLGVNNINKLKDCTKVLPRAITSFRNKDQSKLDKWLKSLNRNPISKKIAELLRIGEEITVPEQDIPVTPGAKM</sequence>
<evidence type="ECO:0000256" key="3">
    <source>
        <dbReference type="ARBA" id="ARBA00022617"/>
    </source>
</evidence>
<evidence type="ECO:0000259" key="13">
    <source>
        <dbReference type="PROSITE" id="PS50873"/>
    </source>
</evidence>
<comment type="similarity">
    <text evidence="1 12">Belongs to the peroxidase family. Ligninase subfamily.</text>
</comment>
<feature type="binding site" evidence="9">
    <location>
        <position position="257"/>
    </location>
    <ligand>
        <name>Ca(2+)</name>
        <dbReference type="ChEBI" id="CHEBI:29108"/>
        <label>2</label>
    </ligand>
</feature>
<dbReference type="InterPro" id="IPR010255">
    <property type="entry name" value="Haem_peroxidase_sf"/>
</dbReference>
<keyword evidence="12" id="KW-0732">Signal</keyword>
<dbReference type="InterPro" id="IPR001621">
    <property type="entry name" value="Ligninase"/>
</dbReference>
<feature type="binding site" evidence="9">
    <location>
        <position position="130"/>
    </location>
    <ligand>
        <name>Ca(2+)</name>
        <dbReference type="ChEBI" id="CHEBI:29108"/>
        <label>1</label>
    </ligand>
</feature>
<dbReference type="FunFam" id="1.10.520.10:FF:000021">
    <property type="entry name" value="Peroxidase"/>
    <property type="match status" value="1"/>
</dbReference>
<reference evidence="14 15" key="1">
    <citation type="journal article" date="2014" name="BMC Genomics">
        <title>Comparative genome sequencing reveals chemotype-specific gene clusters in the toxigenic black mold Stachybotrys.</title>
        <authorList>
            <person name="Semeiks J."/>
            <person name="Borek D."/>
            <person name="Otwinowski Z."/>
            <person name="Grishin N.V."/>
        </authorList>
    </citation>
    <scope>NUCLEOTIDE SEQUENCE [LARGE SCALE GENOMIC DNA]</scope>
    <source>
        <strain evidence="14 15">IBT 40285</strain>
    </source>
</reference>
<feature type="site" description="Transition state stabilizer" evidence="10">
    <location>
        <position position="125"/>
    </location>
</feature>
<dbReference type="OrthoDB" id="2113341at2759"/>
<feature type="binding site" evidence="9">
    <location>
        <position position="144"/>
    </location>
    <ligand>
        <name>Ca(2+)</name>
        <dbReference type="ChEBI" id="CHEBI:29108"/>
        <label>1</label>
    </ligand>
</feature>
<dbReference type="OMA" id="KQCNDNA"/>
<dbReference type="GO" id="GO:0020037">
    <property type="term" value="F:heme binding"/>
    <property type="evidence" value="ECO:0007669"/>
    <property type="project" value="UniProtKB-UniRule"/>
</dbReference>
<evidence type="ECO:0000256" key="4">
    <source>
        <dbReference type="ARBA" id="ARBA00022723"/>
    </source>
</evidence>
<dbReference type="AlphaFoldDB" id="A0A084QP88"/>
<feature type="domain" description="Plant heme peroxidase family profile" evidence="13">
    <location>
        <begin position="142"/>
        <end position="257"/>
    </location>
</feature>
<organism evidence="14 15">
    <name type="scientific">Stachybotrys chlorohalonatus (strain IBT 40285)</name>
    <dbReference type="NCBI Taxonomy" id="1283841"/>
    <lineage>
        <taxon>Eukaryota</taxon>
        <taxon>Fungi</taxon>
        <taxon>Dikarya</taxon>
        <taxon>Ascomycota</taxon>
        <taxon>Pezizomycotina</taxon>
        <taxon>Sordariomycetes</taxon>
        <taxon>Hypocreomycetidae</taxon>
        <taxon>Hypocreales</taxon>
        <taxon>Stachybotryaceae</taxon>
        <taxon>Stachybotrys</taxon>
    </lineage>
</organism>
<dbReference type="Proteomes" id="UP000028524">
    <property type="component" value="Unassembled WGS sequence"/>
</dbReference>
<dbReference type="PROSITE" id="PS50873">
    <property type="entry name" value="PEROXIDASE_4"/>
    <property type="match status" value="1"/>
</dbReference>
<keyword evidence="9 12" id="KW-0106">Calcium</keyword>
<dbReference type="STRING" id="1283841.A0A084QP88"/>
<dbReference type="PANTHER" id="PTHR31356:SF66">
    <property type="entry name" value="CATALASE-PEROXIDASE"/>
    <property type="match status" value="1"/>
</dbReference>
<evidence type="ECO:0000256" key="9">
    <source>
        <dbReference type="PIRSR" id="PIRSR601621-2"/>
    </source>
</evidence>
<dbReference type="GO" id="GO:0034599">
    <property type="term" value="P:cellular response to oxidative stress"/>
    <property type="evidence" value="ECO:0007669"/>
    <property type="project" value="InterPro"/>
</dbReference>
<dbReference type="PRINTS" id="PR00458">
    <property type="entry name" value="PEROXIDASE"/>
</dbReference>
<feature type="binding site" evidence="9">
    <location>
        <position position="142"/>
    </location>
    <ligand>
        <name>Ca(2+)</name>
        <dbReference type="ChEBI" id="CHEBI:29108"/>
        <label>1</label>
    </ligand>
</feature>
<feature type="binding site" evidence="9">
    <location>
        <position position="276"/>
    </location>
    <ligand>
        <name>Ca(2+)</name>
        <dbReference type="ChEBI" id="CHEBI:29108"/>
        <label>2</label>
    </ligand>
</feature>
<comment type="cofactor">
    <cofactor evidence="9 12">
        <name>Ca(2+)</name>
        <dbReference type="ChEBI" id="CHEBI:29108"/>
    </cofactor>
    <text evidence="9 12">Binds 2 calcium ions per subunit.</text>
</comment>
<keyword evidence="6 9" id="KW-0408">Iron</keyword>
<dbReference type="Gene3D" id="1.10.420.10">
    <property type="entry name" value="Peroxidase, domain 2"/>
    <property type="match status" value="1"/>
</dbReference>
<evidence type="ECO:0000256" key="8">
    <source>
        <dbReference type="PIRSR" id="PIRSR601621-1"/>
    </source>
</evidence>
<protein>
    <recommendedName>
        <fullName evidence="12">Peroxidase</fullName>
        <ecNumber evidence="12">1.11.1.-</ecNumber>
    </recommendedName>
</protein>
<name>A0A084QP88_STAC4</name>
<feature type="binding site" description="axial binding residue" evidence="9">
    <location>
        <position position="256"/>
    </location>
    <ligand>
        <name>heme b</name>
        <dbReference type="ChEBI" id="CHEBI:60344"/>
    </ligand>
    <ligandPart>
        <name>Fe</name>
        <dbReference type="ChEBI" id="CHEBI:18248"/>
    </ligandPart>
</feature>
<evidence type="ECO:0000256" key="10">
    <source>
        <dbReference type="PIRSR" id="PIRSR601621-3"/>
    </source>
</evidence>
<evidence type="ECO:0000256" key="7">
    <source>
        <dbReference type="ARBA" id="ARBA00023180"/>
    </source>
</evidence>
<keyword evidence="15" id="KW-1185">Reference proteome</keyword>
<gene>
    <name evidence="14" type="ORF">S40285_07093</name>
</gene>
<dbReference type="HOGENOM" id="CLU_041038_1_0_1"/>
<dbReference type="PANTHER" id="PTHR31356">
    <property type="entry name" value="THYLAKOID LUMENAL 29 KDA PROTEIN, CHLOROPLASTIC-RELATED"/>
    <property type="match status" value="1"/>
</dbReference>
<evidence type="ECO:0000256" key="6">
    <source>
        <dbReference type="ARBA" id="ARBA00023004"/>
    </source>
</evidence>
<feature type="active site" description="Proton acceptor" evidence="8">
    <location>
        <position position="129"/>
    </location>
</feature>
<dbReference type="InParanoid" id="A0A084QP88"/>
<evidence type="ECO:0000256" key="5">
    <source>
        <dbReference type="ARBA" id="ARBA00023002"/>
    </source>
</evidence>
<evidence type="ECO:0000256" key="11">
    <source>
        <dbReference type="PIRSR" id="PIRSR601621-4"/>
    </source>
</evidence>
<feature type="disulfide bond" evidence="11">
    <location>
        <begin position="95"/>
        <end position="364"/>
    </location>
</feature>
<evidence type="ECO:0000313" key="15">
    <source>
        <dbReference type="Proteomes" id="UP000028524"/>
    </source>
</evidence>
<dbReference type="Pfam" id="PF00141">
    <property type="entry name" value="peroxidase"/>
    <property type="match status" value="1"/>
</dbReference>
<comment type="cofactor">
    <cofactor evidence="9">
        <name>heme b</name>
        <dbReference type="ChEBI" id="CHEBI:60344"/>
    </cofactor>
    <text evidence="9">Binds 1 heme b (iron(II)-protoporphyrin IX) group per subunit.</text>
</comment>
<keyword evidence="3 9" id="KW-0349">Heme</keyword>
<dbReference type="InterPro" id="IPR019794">
    <property type="entry name" value="Peroxidases_AS"/>
</dbReference>
<keyword evidence="4 9" id="KW-0479">Metal-binding</keyword>
<dbReference type="PRINTS" id="PR00462">
    <property type="entry name" value="LIGNINASE"/>
</dbReference>
<evidence type="ECO:0000313" key="14">
    <source>
        <dbReference type="EMBL" id="KFA65773.1"/>
    </source>
</evidence>
<dbReference type="Gene3D" id="1.10.520.10">
    <property type="match status" value="1"/>
</dbReference>
<dbReference type="InterPro" id="IPR002016">
    <property type="entry name" value="Haem_peroxidase"/>
</dbReference>
<dbReference type="GO" id="GO:0004601">
    <property type="term" value="F:peroxidase activity"/>
    <property type="evidence" value="ECO:0007669"/>
    <property type="project" value="UniProtKB-KW"/>
</dbReference>
<dbReference type="GO" id="GO:0042744">
    <property type="term" value="P:hydrogen peroxide catabolic process"/>
    <property type="evidence" value="ECO:0007669"/>
    <property type="project" value="TreeGrafter"/>
</dbReference>